<dbReference type="RefSeq" id="WP_344964392.1">
    <property type="nucleotide sequence ID" value="NZ_BAABDS010000027.1"/>
</dbReference>
<name>A0ABP7E1Q3_9GAMM</name>
<evidence type="ECO:0000259" key="6">
    <source>
        <dbReference type="PROSITE" id="PS50887"/>
    </source>
</evidence>
<dbReference type="PANTHER" id="PTHR45138">
    <property type="entry name" value="REGULATORY COMPONENTS OF SENSORY TRANSDUCTION SYSTEM"/>
    <property type="match status" value="1"/>
</dbReference>
<protein>
    <recommendedName>
        <fullName evidence="1">diguanylate cyclase</fullName>
        <ecNumber evidence="1">2.7.7.65</ecNumber>
    </recommendedName>
</protein>
<keyword evidence="5" id="KW-0732">Signal</keyword>
<evidence type="ECO:0000256" key="2">
    <source>
        <dbReference type="ARBA" id="ARBA00034247"/>
    </source>
</evidence>
<dbReference type="Pfam" id="PF00990">
    <property type="entry name" value="GGDEF"/>
    <property type="match status" value="1"/>
</dbReference>
<feature type="transmembrane region" description="Helical" evidence="4">
    <location>
        <begin position="278"/>
        <end position="297"/>
    </location>
</feature>
<evidence type="ECO:0000256" key="5">
    <source>
        <dbReference type="SAM" id="SignalP"/>
    </source>
</evidence>
<dbReference type="InterPro" id="IPR001638">
    <property type="entry name" value="Solute-binding_3/MltF_N"/>
</dbReference>
<dbReference type="InterPro" id="IPR050469">
    <property type="entry name" value="Diguanylate_Cyclase"/>
</dbReference>
<accession>A0ABP7E1Q3</accession>
<sequence length="484" mass="54136">MFHRLSGYRLLSGLCLLLAFSHALLASESRVPLSVTQQVYLNAHPTLSMCVDPDWLPFEAIDKNNRHVGIAADLIALVAAKTGLRIQLYPTSGWEESLAASRNGDCVALSLLNQTPEREQWLIFTDPLLDDPNVLITREEFPFISDVAGLTDKTIALQRGTAMAEFFARDFPNLTIIDTDTEPEALQLVSDGKADLTLRSLVVAAHTIKQQGWYNLKISGQIPGYENRLRMGVLQSEHTLRDILNQGINAITAQERQKVMDRHLSLQMVSEVITDYTLAYGLGLLLIAVIGTSLFWARRLRALNRQLELTAQTDSLTRLPNRHGLNATLEKDLQRALRYHHPLAVIMIDIDHFKHVNDQYGHLVGDKVLVQFGELLKTHLREADSICRWGGEEFLILCFDTDLEHSRQLAERLLHSIRRHRFPCGDRITASAGLATLAPGDTVDTLIQRADDALYQAKHKGRDQACAARPAARTNDHGDSAEKS</sequence>
<gene>
    <name evidence="7" type="ORF">GCM10022421_17990</name>
</gene>
<comment type="catalytic activity">
    <reaction evidence="2">
        <text>2 GTP = 3',3'-c-di-GMP + 2 diphosphate</text>
        <dbReference type="Rhea" id="RHEA:24898"/>
        <dbReference type="ChEBI" id="CHEBI:33019"/>
        <dbReference type="ChEBI" id="CHEBI:37565"/>
        <dbReference type="ChEBI" id="CHEBI:58805"/>
        <dbReference type="EC" id="2.7.7.65"/>
    </reaction>
</comment>
<organism evidence="7 8">
    <name type="scientific">Oceanisphaera sediminis</name>
    <dbReference type="NCBI Taxonomy" id="981381"/>
    <lineage>
        <taxon>Bacteria</taxon>
        <taxon>Pseudomonadati</taxon>
        <taxon>Pseudomonadota</taxon>
        <taxon>Gammaproteobacteria</taxon>
        <taxon>Aeromonadales</taxon>
        <taxon>Aeromonadaceae</taxon>
        <taxon>Oceanisphaera</taxon>
    </lineage>
</organism>
<keyword evidence="4" id="KW-0472">Membrane</keyword>
<dbReference type="SUPFAM" id="SSF53850">
    <property type="entry name" value="Periplasmic binding protein-like II"/>
    <property type="match status" value="1"/>
</dbReference>
<dbReference type="EC" id="2.7.7.65" evidence="1"/>
<keyword evidence="8" id="KW-1185">Reference proteome</keyword>
<keyword evidence="4" id="KW-1133">Transmembrane helix</keyword>
<feature type="signal peptide" evidence="5">
    <location>
        <begin position="1"/>
        <end position="26"/>
    </location>
</feature>
<feature type="chain" id="PRO_5047166710" description="diguanylate cyclase" evidence="5">
    <location>
        <begin position="27"/>
        <end position="484"/>
    </location>
</feature>
<dbReference type="SMART" id="SM00062">
    <property type="entry name" value="PBPb"/>
    <property type="match status" value="1"/>
</dbReference>
<keyword evidence="4" id="KW-0812">Transmembrane</keyword>
<dbReference type="CDD" id="cd01949">
    <property type="entry name" value="GGDEF"/>
    <property type="match status" value="1"/>
</dbReference>
<reference evidence="8" key="1">
    <citation type="journal article" date="2019" name="Int. J. Syst. Evol. Microbiol.">
        <title>The Global Catalogue of Microorganisms (GCM) 10K type strain sequencing project: providing services to taxonomists for standard genome sequencing and annotation.</title>
        <authorList>
            <consortium name="The Broad Institute Genomics Platform"/>
            <consortium name="The Broad Institute Genome Sequencing Center for Infectious Disease"/>
            <person name="Wu L."/>
            <person name="Ma J."/>
        </authorList>
    </citation>
    <scope>NUCLEOTIDE SEQUENCE [LARGE SCALE GENOMIC DNA]</scope>
    <source>
        <strain evidence="8">JCM 17329</strain>
    </source>
</reference>
<dbReference type="NCBIfam" id="TIGR00254">
    <property type="entry name" value="GGDEF"/>
    <property type="match status" value="1"/>
</dbReference>
<dbReference type="Pfam" id="PF00497">
    <property type="entry name" value="SBP_bac_3"/>
    <property type="match status" value="1"/>
</dbReference>
<evidence type="ECO:0000256" key="1">
    <source>
        <dbReference type="ARBA" id="ARBA00012528"/>
    </source>
</evidence>
<feature type="region of interest" description="Disordered" evidence="3">
    <location>
        <begin position="461"/>
        <end position="484"/>
    </location>
</feature>
<dbReference type="CDD" id="cd13708">
    <property type="entry name" value="PBP2_BvgS_like_1"/>
    <property type="match status" value="1"/>
</dbReference>
<evidence type="ECO:0000256" key="4">
    <source>
        <dbReference type="SAM" id="Phobius"/>
    </source>
</evidence>
<dbReference type="Gene3D" id="3.40.190.10">
    <property type="entry name" value="Periplasmic binding protein-like II"/>
    <property type="match status" value="2"/>
</dbReference>
<dbReference type="Proteomes" id="UP001501479">
    <property type="component" value="Unassembled WGS sequence"/>
</dbReference>
<evidence type="ECO:0000313" key="7">
    <source>
        <dbReference type="EMBL" id="GAA3711016.1"/>
    </source>
</evidence>
<dbReference type="InterPro" id="IPR029787">
    <property type="entry name" value="Nucleotide_cyclase"/>
</dbReference>
<dbReference type="SUPFAM" id="SSF55073">
    <property type="entry name" value="Nucleotide cyclase"/>
    <property type="match status" value="1"/>
</dbReference>
<feature type="compositionally biased region" description="Basic and acidic residues" evidence="3">
    <location>
        <begin position="474"/>
        <end position="484"/>
    </location>
</feature>
<feature type="domain" description="GGDEF" evidence="6">
    <location>
        <begin position="341"/>
        <end position="470"/>
    </location>
</feature>
<evidence type="ECO:0000313" key="8">
    <source>
        <dbReference type="Proteomes" id="UP001501479"/>
    </source>
</evidence>
<dbReference type="EMBL" id="BAABDS010000027">
    <property type="protein sequence ID" value="GAA3711016.1"/>
    <property type="molecule type" value="Genomic_DNA"/>
</dbReference>
<dbReference type="PROSITE" id="PS50887">
    <property type="entry name" value="GGDEF"/>
    <property type="match status" value="1"/>
</dbReference>
<comment type="caution">
    <text evidence="7">The sequence shown here is derived from an EMBL/GenBank/DDBJ whole genome shotgun (WGS) entry which is preliminary data.</text>
</comment>
<dbReference type="InterPro" id="IPR043128">
    <property type="entry name" value="Rev_trsase/Diguanyl_cyclase"/>
</dbReference>
<proteinExistence type="predicted"/>
<dbReference type="PANTHER" id="PTHR45138:SF9">
    <property type="entry name" value="DIGUANYLATE CYCLASE DGCM-RELATED"/>
    <property type="match status" value="1"/>
</dbReference>
<dbReference type="Gene3D" id="3.30.70.270">
    <property type="match status" value="1"/>
</dbReference>
<evidence type="ECO:0000256" key="3">
    <source>
        <dbReference type="SAM" id="MobiDB-lite"/>
    </source>
</evidence>
<dbReference type="InterPro" id="IPR000160">
    <property type="entry name" value="GGDEF_dom"/>
</dbReference>
<dbReference type="SMART" id="SM00267">
    <property type="entry name" value="GGDEF"/>
    <property type="match status" value="1"/>
</dbReference>